<gene>
    <name evidence="2" type="ORF">CMEL01_10304</name>
</gene>
<name>A0AAI9XDV9_9PEZI</name>
<feature type="compositionally biased region" description="Basic and acidic residues" evidence="1">
    <location>
        <begin position="1"/>
        <end position="11"/>
    </location>
</feature>
<dbReference type="EMBL" id="MLGG01000090">
    <property type="protein sequence ID" value="KAK1446061.1"/>
    <property type="molecule type" value="Genomic_DNA"/>
</dbReference>
<evidence type="ECO:0000256" key="1">
    <source>
        <dbReference type="SAM" id="MobiDB-lite"/>
    </source>
</evidence>
<evidence type="ECO:0000313" key="3">
    <source>
        <dbReference type="Proteomes" id="UP001239795"/>
    </source>
</evidence>
<organism evidence="2 3">
    <name type="scientific">Colletotrichum melonis</name>
    <dbReference type="NCBI Taxonomy" id="1209925"/>
    <lineage>
        <taxon>Eukaryota</taxon>
        <taxon>Fungi</taxon>
        <taxon>Dikarya</taxon>
        <taxon>Ascomycota</taxon>
        <taxon>Pezizomycotina</taxon>
        <taxon>Sordariomycetes</taxon>
        <taxon>Hypocreomycetidae</taxon>
        <taxon>Glomerellales</taxon>
        <taxon>Glomerellaceae</taxon>
        <taxon>Colletotrichum</taxon>
        <taxon>Colletotrichum acutatum species complex</taxon>
    </lineage>
</organism>
<sequence length="121" mass="13609">MEWPAKREPRAGRAVSRRLRGSVSHSRERALRAFDRIPATKGRIDDHFSKHNFNYRNTIMAPISIPVQRVVSRVDGQNLTWKSTWEENLGPSREVGCSKQAGPLPVFFVQLEPAGVSQGGD</sequence>
<dbReference type="AlphaFoldDB" id="A0AAI9XDV9"/>
<reference evidence="2 3" key="1">
    <citation type="submission" date="2016-10" db="EMBL/GenBank/DDBJ databases">
        <title>The genome sequence of Colletotrichum fioriniae PJ7.</title>
        <authorList>
            <person name="Baroncelli R."/>
        </authorList>
    </citation>
    <scope>NUCLEOTIDE SEQUENCE [LARGE SCALE GENOMIC DNA]</scope>
    <source>
        <strain evidence="2">Col 31</strain>
    </source>
</reference>
<keyword evidence="3" id="KW-1185">Reference proteome</keyword>
<evidence type="ECO:0000313" key="2">
    <source>
        <dbReference type="EMBL" id="KAK1446061.1"/>
    </source>
</evidence>
<feature type="region of interest" description="Disordered" evidence="1">
    <location>
        <begin position="1"/>
        <end position="21"/>
    </location>
</feature>
<dbReference type="Proteomes" id="UP001239795">
    <property type="component" value="Unassembled WGS sequence"/>
</dbReference>
<comment type="caution">
    <text evidence="2">The sequence shown here is derived from an EMBL/GenBank/DDBJ whole genome shotgun (WGS) entry which is preliminary data.</text>
</comment>
<accession>A0AAI9XDV9</accession>
<proteinExistence type="predicted"/>
<protein>
    <submittedName>
        <fullName evidence="2">Uncharacterized protein</fullName>
    </submittedName>
</protein>